<keyword evidence="3" id="KW-1185">Reference proteome</keyword>
<dbReference type="AlphaFoldDB" id="A0A444X247"/>
<keyword evidence="1" id="KW-1133">Transmembrane helix</keyword>
<keyword evidence="1" id="KW-0812">Transmembrane</keyword>
<keyword evidence="1" id="KW-0472">Membrane</keyword>
<accession>A0A444X247</accession>
<dbReference type="Proteomes" id="UP000289738">
    <property type="component" value="Chromosome B10"/>
</dbReference>
<evidence type="ECO:0000313" key="3">
    <source>
        <dbReference type="Proteomes" id="UP000289738"/>
    </source>
</evidence>
<gene>
    <name evidence="2" type="ORF">Ahy_B10g102534</name>
</gene>
<dbReference type="InterPro" id="IPR042241">
    <property type="entry name" value="GCP_C_sf"/>
</dbReference>
<evidence type="ECO:0000256" key="1">
    <source>
        <dbReference type="SAM" id="Phobius"/>
    </source>
</evidence>
<organism evidence="2 3">
    <name type="scientific">Arachis hypogaea</name>
    <name type="common">Peanut</name>
    <dbReference type="NCBI Taxonomy" id="3818"/>
    <lineage>
        <taxon>Eukaryota</taxon>
        <taxon>Viridiplantae</taxon>
        <taxon>Streptophyta</taxon>
        <taxon>Embryophyta</taxon>
        <taxon>Tracheophyta</taxon>
        <taxon>Spermatophyta</taxon>
        <taxon>Magnoliopsida</taxon>
        <taxon>eudicotyledons</taxon>
        <taxon>Gunneridae</taxon>
        <taxon>Pentapetalae</taxon>
        <taxon>rosids</taxon>
        <taxon>fabids</taxon>
        <taxon>Fabales</taxon>
        <taxon>Fabaceae</taxon>
        <taxon>Papilionoideae</taxon>
        <taxon>50 kb inversion clade</taxon>
        <taxon>dalbergioids sensu lato</taxon>
        <taxon>Dalbergieae</taxon>
        <taxon>Pterocarpus clade</taxon>
        <taxon>Arachis</taxon>
    </lineage>
</organism>
<name>A0A444X247_ARAHY</name>
<comment type="caution">
    <text evidence="2">The sequence shown here is derived from an EMBL/GenBank/DDBJ whole genome shotgun (WGS) entry which is preliminary data.</text>
</comment>
<dbReference type="PANTHER" id="PTHR43991:SF21">
    <property type="entry name" value="GAMYB-BINDING PROTEIN"/>
    <property type="match status" value="1"/>
</dbReference>
<dbReference type="EMBL" id="SDMP01000020">
    <property type="protein sequence ID" value="RYQ83729.1"/>
    <property type="molecule type" value="Genomic_DNA"/>
</dbReference>
<protein>
    <submittedName>
        <fullName evidence="2">Uncharacterized protein</fullName>
    </submittedName>
</protein>
<evidence type="ECO:0000313" key="2">
    <source>
        <dbReference type="EMBL" id="RYQ83729.1"/>
    </source>
</evidence>
<dbReference type="PANTHER" id="PTHR43991">
    <property type="entry name" value="WD REPEAT PROTEIN (AFU_ORTHOLOGUE AFUA_8G05640)-RELATED"/>
    <property type="match status" value="1"/>
</dbReference>
<dbReference type="STRING" id="3818.A0A444X247"/>
<reference evidence="2 3" key="1">
    <citation type="submission" date="2019-01" db="EMBL/GenBank/DDBJ databases">
        <title>Sequencing of cultivated peanut Arachis hypogaea provides insights into genome evolution and oil improvement.</title>
        <authorList>
            <person name="Chen X."/>
        </authorList>
    </citation>
    <scope>NUCLEOTIDE SEQUENCE [LARGE SCALE GENOMIC DNA]</scope>
    <source>
        <strain evidence="3">cv. Fuhuasheng</strain>
        <tissue evidence="2">Leaves</tissue>
    </source>
</reference>
<sequence>MDENSHDDALDEYEMLTKVTDTSAAQARKGKDIQGIQWDRLNISRDSYRVTRLEQYKNYENILASGDAINELRNLVWATSKHDVYLISNYSVMHWSSLSGDLLEIINFAGHVALSEVMKSLTQLCSIFMIFSFSCIYINSFVLYTMYPLVLKKHAGSLLEGFSQTQISTLFRLLQPVVCGRCLTSYISSYCFLEESRQLMRLPPWQSTAEADLMTFPIDVSRANTSANGSSGASSEMSLDGWDGLALEYSVDWPLHLFLTQEVLSKSAVVLKTAGKHEANRVSLIWRWFSNCVPRNFDFVVVIPAMLETAAKPNSGAHIHGGSICRRPLILRRFKTAANQEENRRYSVPPL</sequence>
<feature type="transmembrane region" description="Helical" evidence="1">
    <location>
        <begin position="127"/>
        <end position="150"/>
    </location>
</feature>
<proteinExistence type="predicted"/>
<dbReference type="Gene3D" id="1.20.120.1900">
    <property type="entry name" value="Gamma-tubulin complex, C-terminal domain"/>
    <property type="match status" value="1"/>
</dbReference>